<dbReference type="AlphaFoldDB" id="A0A9P9R522"/>
<feature type="region of interest" description="Disordered" evidence="1">
    <location>
        <begin position="69"/>
        <end position="96"/>
    </location>
</feature>
<evidence type="ECO:0000256" key="1">
    <source>
        <dbReference type="SAM" id="MobiDB-lite"/>
    </source>
</evidence>
<keyword evidence="3" id="KW-1185">Reference proteome</keyword>
<comment type="caution">
    <text evidence="2">The sequence shown here is derived from an EMBL/GenBank/DDBJ whole genome shotgun (WGS) entry which is preliminary data.</text>
</comment>
<gene>
    <name evidence="2" type="ORF">B0J15DRAFT_249763</name>
</gene>
<reference evidence="2" key="1">
    <citation type="journal article" date="2021" name="Nat. Commun.">
        <title>Genetic determinants of endophytism in the Arabidopsis root mycobiome.</title>
        <authorList>
            <person name="Mesny F."/>
            <person name="Miyauchi S."/>
            <person name="Thiergart T."/>
            <person name="Pickel B."/>
            <person name="Atanasova L."/>
            <person name="Karlsson M."/>
            <person name="Huettel B."/>
            <person name="Barry K.W."/>
            <person name="Haridas S."/>
            <person name="Chen C."/>
            <person name="Bauer D."/>
            <person name="Andreopoulos W."/>
            <person name="Pangilinan J."/>
            <person name="LaButti K."/>
            <person name="Riley R."/>
            <person name="Lipzen A."/>
            <person name="Clum A."/>
            <person name="Drula E."/>
            <person name="Henrissat B."/>
            <person name="Kohler A."/>
            <person name="Grigoriev I.V."/>
            <person name="Martin F.M."/>
            <person name="Hacquard S."/>
        </authorList>
    </citation>
    <scope>NUCLEOTIDE SEQUENCE</scope>
    <source>
        <strain evidence="2">FSSC 5 MPI-SDFR-AT-0091</strain>
    </source>
</reference>
<dbReference type="EMBL" id="JAGTJS010000006">
    <property type="protein sequence ID" value="KAH7266498.1"/>
    <property type="molecule type" value="Genomic_DNA"/>
</dbReference>
<dbReference type="OrthoDB" id="10511518at2759"/>
<proteinExistence type="predicted"/>
<sequence>MGQTRAATTTTGPTKRKANANASDNANASGIDRASRFACACGWDGMGWPVCLVGSGLVSRRSRRCETATCNDSEQGPRKRKTWGTGREARLGSGTSSAGTCRSHTLYTHYCVHSPGPGMHQDCTPRLHSHDFLTPGTPAAKLDKEPCLVSVVRPATKPRHVHSRQKASPTAAFRGMYRPRSTTNSCFTCKLTASPQYHWKKKSTIE</sequence>
<evidence type="ECO:0000313" key="3">
    <source>
        <dbReference type="Proteomes" id="UP000736672"/>
    </source>
</evidence>
<organism evidence="2 3">
    <name type="scientific">Fusarium solani</name>
    <name type="common">Filamentous fungus</name>
    <dbReference type="NCBI Taxonomy" id="169388"/>
    <lineage>
        <taxon>Eukaryota</taxon>
        <taxon>Fungi</taxon>
        <taxon>Dikarya</taxon>
        <taxon>Ascomycota</taxon>
        <taxon>Pezizomycotina</taxon>
        <taxon>Sordariomycetes</taxon>
        <taxon>Hypocreomycetidae</taxon>
        <taxon>Hypocreales</taxon>
        <taxon>Nectriaceae</taxon>
        <taxon>Fusarium</taxon>
        <taxon>Fusarium solani species complex</taxon>
    </lineage>
</organism>
<name>A0A9P9R522_FUSSL</name>
<feature type="region of interest" description="Disordered" evidence="1">
    <location>
        <begin position="1"/>
        <end position="27"/>
    </location>
</feature>
<dbReference type="Proteomes" id="UP000736672">
    <property type="component" value="Unassembled WGS sequence"/>
</dbReference>
<accession>A0A9P9R522</accession>
<evidence type="ECO:0000313" key="2">
    <source>
        <dbReference type="EMBL" id="KAH7266498.1"/>
    </source>
</evidence>
<protein>
    <submittedName>
        <fullName evidence="2">Uncharacterized protein</fullName>
    </submittedName>
</protein>